<comment type="similarity">
    <text evidence="1">Belongs to the neutral sphingomyelinase family.</text>
</comment>
<dbReference type="InterPro" id="IPR038772">
    <property type="entry name" value="Sph/SMPD2-like"/>
</dbReference>
<reference evidence="3" key="1">
    <citation type="submission" date="2020-05" db="EMBL/GenBank/DDBJ databases">
        <title>Phylogenomic resolution of chytrid fungi.</title>
        <authorList>
            <person name="Stajich J.E."/>
            <person name="Amses K."/>
            <person name="Simmons R."/>
            <person name="Seto K."/>
            <person name="Myers J."/>
            <person name="Bonds A."/>
            <person name="Quandt C.A."/>
            <person name="Barry K."/>
            <person name="Liu P."/>
            <person name="Grigoriev I."/>
            <person name="Longcore J.E."/>
            <person name="James T.Y."/>
        </authorList>
    </citation>
    <scope>NUCLEOTIDE SEQUENCE</scope>
    <source>
        <strain evidence="3">JEL0513</strain>
    </source>
</reference>
<comment type="caution">
    <text evidence="3">The sequence shown here is derived from an EMBL/GenBank/DDBJ whole genome shotgun (WGS) entry which is preliminary data.</text>
</comment>
<dbReference type="InterPro" id="IPR005135">
    <property type="entry name" value="Endo/exonuclease/phosphatase"/>
</dbReference>
<evidence type="ECO:0000259" key="2">
    <source>
        <dbReference type="Pfam" id="PF03372"/>
    </source>
</evidence>
<sequence>MSTVETANASNLNGGAQQVLVTETVVSEQAAFEQQQQQQQQKQPTKQELSILTQNCKLLLVVGEWPVMPIGASTRARRIADRLVANAYDIIGLNEVFLKESTAIVKSVLESSGYNVITSIPESLPSMIKFVNSGLLLASRLPIIAHHFESYTQASGMDVFAAKGILVAELENTNNSESTASRIFVAISHLQSEGSDAIMESQFVHAGAVIQKFVLDRVTNDDELRASTVLVFGDMNVIDLKTPHLYESLLKNLSKETVDLYVRANGQEAVPNGGATFPVDNPVQRLDYVFSLTEFEGRPGVKLGGSEVLSAAVDKLIVQDSDIALSDHLGVVAKIALL</sequence>
<organism evidence="3 4">
    <name type="scientific">Physocladia obscura</name>
    <dbReference type="NCBI Taxonomy" id="109957"/>
    <lineage>
        <taxon>Eukaryota</taxon>
        <taxon>Fungi</taxon>
        <taxon>Fungi incertae sedis</taxon>
        <taxon>Chytridiomycota</taxon>
        <taxon>Chytridiomycota incertae sedis</taxon>
        <taxon>Chytridiomycetes</taxon>
        <taxon>Chytridiales</taxon>
        <taxon>Chytriomycetaceae</taxon>
        <taxon>Physocladia</taxon>
    </lineage>
</organism>
<dbReference type="PANTHER" id="PTHR16320:SF23">
    <property type="entry name" value="SPHINGOMYELINASE C 1"/>
    <property type="match status" value="1"/>
</dbReference>
<dbReference type="Pfam" id="PF03372">
    <property type="entry name" value="Exo_endo_phos"/>
    <property type="match status" value="1"/>
</dbReference>
<feature type="domain" description="Endonuclease/exonuclease/phosphatase" evidence="2">
    <location>
        <begin position="74"/>
        <end position="291"/>
    </location>
</feature>
<keyword evidence="4" id="KW-1185">Reference proteome</keyword>
<dbReference type="Gene3D" id="3.60.10.10">
    <property type="entry name" value="Endonuclease/exonuclease/phosphatase"/>
    <property type="match status" value="1"/>
</dbReference>
<evidence type="ECO:0000313" key="4">
    <source>
        <dbReference type="Proteomes" id="UP001211907"/>
    </source>
</evidence>
<dbReference type="AlphaFoldDB" id="A0AAD5SUX6"/>
<dbReference type="PANTHER" id="PTHR16320">
    <property type="entry name" value="SPHINGOMYELINASE FAMILY MEMBER"/>
    <property type="match status" value="1"/>
</dbReference>
<protein>
    <recommendedName>
        <fullName evidence="2">Endonuclease/exonuclease/phosphatase domain-containing protein</fullName>
    </recommendedName>
</protein>
<evidence type="ECO:0000256" key="1">
    <source>
        <dbReference type="ARBA" id="ARBA00006335"/>
    </source>
</evidence>
<dbReference type="SUPFAM" id="SSF56219">
    <property type="entry name" value="DNase I-like"/>
    <property type="match status" value="1"/>
</dbReference>
<dbReference type="Proteomes" id="UP001211907">
    <property type="component" value="Unassembled WGS sequence"/>
</dbReference>
<dbReference type="InterPro" id="IPR036691">
    <property type="entry name" value="Endo/exonu/phosph_ase_sf"/>
</dbReference>
<dbReference type="EMBL" id="JADGJH010002219">
    <property type="protein sequence ID" value="KAJ3101491.1"/>
    <property type="molecule type" value="Genomic_DNA"/>
</dbReference>
<accession>A0AAD5SUX6</accession>
<dbReference type="GO" id="GO:0004767">
    <property type="term" value="F:sphingomyelin phosphodiesterase activity"/>
    <property type="evidence" value="ECO:0007669"/>
    <property type="project" value="InterPro"/>
</dbReference>
<name>A0AAD5SUX6_9FUNG</name>
<evidence type="ECO:0000313" key="3">
    <source>
        <dbReference type="EMBL" id="KAJ3101491.1"/>
    </source>
</evidence>
<gene>
    <name evidence="3" type="ORF">HK100_004526</name>
</gene>
<proteinExistence type="inferred from homology"/>